<comment type="caution">
    <text evidence="8">The sequence shown here is derived from an EMBL/GenBank/DDBJ whole genome shotgun (WGS) entry which is preliminary data.</text>
</comment>
<evidence type="ECO:0000256" key="4">
    <source>
        <dbReference type="ARBA" id="ARBA00060719"/>
    </source>
</evidence>
<proteinExistence type="inferred from homology"/>
<dbReference type="InterPro" id="IPR036291">
    <property type="entry name" value="NAD(P)-bd_dom_sf"/>
</dbReference>
<dbReference type="Proteomes" id="UP000053958">
    <property type="component" value="Unassembled WGS sequence"/>
</dbReference>
<evidence type="ECO:0000256" key="2">
    <source>
        <dbReference type="ARBA" id="ARBA00022857"/>
    </source>
</evidence>
<evidence type="ECO:0000256" key="5">
    <source>
        <dbReference type="ARBA" id="ARBA00066831"/>
    </source>
</evidence>
<evidence type="ECO:0000256" key="6">
    <source>
        <dbReference type="ARBA" id="ARBA00070881"/>
    </source>
</evidence>
<dbReference type="STRING" id="1408163.A0A0F4Z582"/>
<dbReference type="PANTHER" id="PTHR42760:SF115">
    <property type="entry name" value="3-OXOACYL-[ACYL-CARRIER-PROTEIN] REDUCTASE FABG"/>
    <property type="match status" value="1"/>
</dbReference>
<dbReference type="PROSITE" id="PS00061">
    <property type="entry name" value="ADH_SHORT"/>
    <property type="match status" value="1"/>
</dbReference>
<evidence type="ECO:0000256" key="3">
    <source>
        <dbReference type="ARBA" id="ARBA00023002"/>
    </source>
</evidence>
<feature type="compositionally biased region" description="Polar residues" evidence="7">
    <location>
        <begin position="1"/>
        <end position="15"/>
    </location>
</feature>
<evidence type="ECO:0000256" key="7">
    <source>
        <dbReference type="SAM" id="MobiDB-lite"/>
    </source>
</evidence>
<keyword evidence="9" id="KW-1185">Reference proteome</keyword>
<organism evidence="8 9">
    <name type="scientific">Rasamsonia emersonii (strain ATCC 16479 / CBS 393.64 / IMI 116815)</name>
    <dbReference type="NCBI Taxonomy" id="1408163"/>
    <lineage>
        <taxon>Eukaryota</taxon>
        <taxon>Fungi</taxon>
        <taxon>Dikarya</taxon>
        <taxon>Ascomycota</taxon>
        <taxon>Pezizomycotina</taxon>
        <taxon>Eurotiomycetes</taxon>
        <taxon>Eurotiomycetidae</taxon>
        <taxon>Eurotiales</taxon>
        <taxon>Trichocomaceae</taxon>
        <taxon>Rasamsonia</taxon>
    </lineage>
</organism>
<name>A0A0F4Z582_RASE3</name>
<dbReference type="PRINTS" id="PR00081">
    <property type="entry name" value="GDHRDH"/>
</dbReference>
<sequence>MAPSNGSNPQQQNSRPPAPDVVPGLPWMQLGEFDMASSLTPPPKPYPAQSSPAERAAMRFAVHGNAVFTGGAGMLALASARALLEHGLSGLALFDLPAAIEKGKEAIEALRAEFPAAKIITQGCDVTDEKGMQAAVRHAKEQLGNLNILCCFAGIVNCVNSTEMTLDAWKKVLDVNTTGCWIAAQAVGSTRQMIESGQGGKIIFISSISGHRVNYPQPQAAYNVSKAALLHMRSSLAAEWTRYGIRINTISPGYMDTVLNEGERLAPWRQVWAERNPMRRMGSPEELTGPVVLLCSDIGGSYINGTDIVVDGGGLVF</sequence>
<dbReference type="InterPro" id="IPR002347">
    <property type="entry name" value="SDR_fam"/>
</dbReference>
<evidence type="ECO:0000313" key="8">
    <source>
        <dbReference type="EMBL" id="KKA25241.1"/>
    </source>
</evidence>
<protein>
    <recommendedName>
        <fullName evidence="6">D-arabinitol 2-dehydrogenase [ribulose-forming]</fullName>
        <ecNumber evidence="5">1.1.1.250</ecNumber>
    </recommendedName>
</protein>
<reference evidence="8 9" key="1">
    <citation type="submission" date="2015-04" db="EMBL/GenBank/DDBJ databases">
        <authorList>
            <person name="Heijne W.H."/>
            <person name="Fedorova N.D."/>
            <person name="Nierman W.C."/>
            <person name="Vollebregt A.W."/>
            <person name="Zhao Z."/>
            <person name="Wu L."/>
            <person name="Kumar M."/>
            <person name="Stam H."/>
            <person name="van den Berg M.A."/>
            <person name="Pel H.J."/>
        </authorList>
    </citation>
    <scope>NUCLEOTIDE SEQUENCE [LARGE SCALE GENOMIC DNA]</scope>
    <source>
        <strain evidence="8 9">CBS 393.64</strain>
    </source>
</reference>
<dbReference type="GO" id="GO:0047038">
    <property type="term" value="F:D-arabinitol 2-dehydrogenase activity"/>
    <property type="evidence" value="ECO:0007669"/>
    <property type="project" value="UniProtKB-EC"/>
</dbReference>
<dbReference type="EC" id="1.1.1.250" evidence="5"/>
<dbReference type="Pfam" id="PF13561">
    <property type="entry name" value="adh_short_C2"/>
    <property type="match status" value="1"/>
</dbReference>
<dbReference type="RefSeq" id="XP_013331853.1">
    <property type="nucleotide sequence ID" value="XM_013476399.1"/>
</dbReference>
<dbReference type="EMBL" id="LASV01000030">
    <property type="protein sequence ID" value="KKA25241.1"/>
    <property type="molecule type" value="Genomic_DNA"/>
</dbReference>
<dbReference type="SUPFAM" id="SSF51735">
    <property type="entry name" value="NAD(P)-binding Rossmann-fold domains"/>
    <property type="match status" value="1"/>
</dbReference>
<comment type="pathway">
    <text evidence="4">Carbohydrate metabolism; D-arabinitol metabolism.</text>
</comment>
<accession>A0A0F4Z582</accession>
<comment type="similarity">
    <text evidence="1">Belongs to the short-chain dehydrogenases/reductases (SDR) family.</text>
</comment>
<gene>
    <name evidence="8" type="ORF">T310_0737</name>
</gene>
<dbReference type="InterPro" id="IPR020904">
    <property type="entry name" value="Sc_DH/Rdtase_CS"/>
</dbReference>
<keyword evidence="2" id="KW-0521">NADP</keyword>
<dbReference type="PANTHER" id="PTHR42760">
    <property type="entry name" value="SHORT-CHAIN DEHYDROGENASES/REDUCTASES FAMILY MEMBER"/>
    <property type="match status" value="1"/>
</dbReference>
<dbReference type="GO" id="GO:0005975">
    <property type="term" value="P:carbohydrate metabolic process"/>
    <property type="evidence" value="ECO:0007669"/>
    <property type="project" value="UniProtKB-ARBA"/>
</dbReference>
<dbReference type="AlphaFoldDB" id="A0A0F4Z582"/>
<dbReference type="OrthoDB" id="47007at2759"/>
<keyword evidence="3" id="KW-0560">Oxidoreductase</keyword>
<dbReference type="Gene3D" id="3.40.50.720">
    <property type="entry name" value="NAD(P)-binding Rossmann-like Domain"/>
    <property type="match status" value="1"/>
</dbReference>
<evidence type="ECO:0000313" key="9">
    <source>
        <dbReference type="Proteomes" id="UP000053958"/>
    </source>
</evidence>
<evidence type="ECO:0000256" key="1">
    <source>
        <dbReference type="ARBA" id="ARBA00006484"/>
    </source>
</evidence>
<dbReference type="FunFam" id="3.40.50.720:FF:000240">
    <property type="entry name" value="SDR family oxidoreductase"/>
    <property type="match status" value="1"/>
</dbReference>
<feature type="region of interest" description="Disordered" evidence="7">
    <location>
        <begin position="1"/>
        <end position="26"/>
    </location>
</feature>
<dbReference type="GeneID" id="25312791"/>